<dbReference type="PROSITE" id="PS51833">
    <property type="entry name" value="HDOD"/>
    <property type="match status" value="1"/>
</dbReference>
<evidence type="ECO:0000313" key="2">
    <source>
        <dbReference type="EMBL" id="BCB26743.1"/>
    </source>
</evidence>
<dbReference type="PANTHER" id="PTHR33525">
    <property type="match status" value="1"/>
</dbReference>
<feature type="domain" description="HDOD" evidence="1">
    <location>
        <begin position="31"/>
        <end position="225"/>
    </location>
</feature>
<organism evidence="2 3">
    <name type="scientific">Sulfurimicrobium lacus</name>
    <dbReference type="NCBI Taxonomy" id="2715678"/>
    <lineage>
        <taxon>Bacteria</taxon>
        <taxon>Pseudomonadati</taxon>
        <taxon>Pseudomonadota</taxon>
        <taxon>Betaproteobacteria</taxon>
        <taxon>Nitrosomonadales</taxon>
        <taxon>Sulfuricellaceae</taxon>
        <taxon>Sulfurimicrobium</taxon>
    </lineage>
</organism>
<reference evidence="3" key="1">
    <citation type="submission" date="2020-03" db="EMBL/GenBank/DDBJ databases">
        <title>Complete genome sequence of sulfur-oxidizing bacterium skT11.</title>
        <authorList>
            <person name="Kanda M."/>
            <person name="Kojima H."/>
            <person name="Fukui M."/>
        </authorList>
    </citation>
    <scope>NUCLEOTIDE SEQUENCE [LARGE SCALE GENOMIC DNA]</scope>
    <source>
        <strain evidence="3">skT11</strain>
    </source>
</reference>
<dbReference type="SUPFAM" id="SSF109604">
    <property type="entry name" value="HD-domain/PDEase-like"/>
    <property type="match status" value="1"/>
</dbReference>
<dbReference type="PANTHER" id="PTHR33525:SF6">
    <property type="entry name" value="HDOD DOMAIN-CONTAINING PROTEIN"/>
    <property type="match status" value="1"/>
</dbReference>
<dbReference type="Pfam" id="PF08668">
    <property type="entry name" value="HDOD"/>
    <property type="match status" value="1"/>
</dbReference>
<dbReference type="EMBL" id="AP022853">
    <property type="protein sequence ID" value="BCB26743.1"/>
    <property type="molecule type" value="Genomic_DNA"/>
</dbReference>
<evidence type="ECO:0000313" key="3">
    <source>
        <dbReference type="Proteomes" id="UP000502260"/>
    </source>
</evidence>
<dbReference type="AlphaFoldDB" id="A0A6F8VA69"/>
<gene>
    <name evidence="2" type="ORF">SKTS_16290</name>
</gene>
<dbReference type="InterPro" id="IPR013976">
    <property type="entry name" value="HDOD"/>
</dbReference>
<proteinExistence type="predicted"/>
<keyword evidence="3" id="KW-1185">Reference proteome</keyword>
<evidence type="ECO:0000259" key="1">
    <source>
        <dbReference type="PROSITE" id="PS51833"/>
    </source>
</evidence>
<protein>
    <submittedName>
        <fullName evidence="2">HDOD domain-containing protein</fullName>
    </submittedName>
</protein>
<dbReference type="InterPro" id="IPR052340">
    <property type="entry name" value="RNase_Y/CdgJ"/>
</dbReference>
<accession>A0A6F8VA69</accession>
<name>A0A6F8VA69_9PROT</name>
<dbReference type="KEGG" id="slac:SKTS_16290"/>
<dbReference type="Proteomes" id="UP000502260">
    <property type="component" value="Chromosome"/>
</dbReference>
<dbReference type="RefSeq" id="WP_173063083.1">
    <property type="nucleotide sequence ID" value="NZ_AP022853.1"/>
</dbReference>
<sequence>MSPEINATSASEQDAARVGDLLSNAIRDIGIPPCPAILERINAEMSKDEPDFNQLDRIICSDVSLAAGLIAIANSPFFGLQNRVRSVNEALHMLGLGVSSRAIAGIMLRKLFPLTPSLERFWHATATIARLGGWLAKRFHDGIKVRPDDAYTFSLFRDCGIPILMRRFDQYREVLKAANEESALSFVAVEQAAFPTNHAAVGCLLAQSWWLPDEISLAIRHHHDQEMLEQGSDSKLPAATLGLIATAQLAEHLFQYHTGLSQGQEWNKLGTSCLHLLNLDEQDLAEIYEESASVVTSEV</sequence>
<dbReference type="Gene3D" id="1.10.3210.10">
    <property type="entry name" value="Hypothetical protein af1432"/>
    <property type="match status" value="1"/>
</dbReference>